<protein>
    <submittedName>
        <fullName evidence="4">Uncharacterized protein</fullName>
    </submittedName>
</protein>
<dbReference type="GO" id="GO:0006893">
    <property type="term" value="P:Golgi to plasma membrane transport"/>
    <property type="evidence" value="ECO:0007669"/>
    <property type="project" value="EnsemblFungi"/>
</dbReference>
<keyword evidence="2" id="KW-0813">Transport</keyword>
<dbReference type="PANTHER" id="PTHR21292:SF1">
    <property type="entry name" value="EXOCYST COMPLEX COMPONENT 3"/>
    <property type="match status" value="1"/>
</dbReference>
<name>H2B259_KAZAF</name>
<dbReference type="OrthoDB" id="190098at2759"/>
<dbReference type="RefSeq" id="XP_003959844.1">
    <property type="nucleotide sequence ID" value="XM_003959795.1"/>
</dbReference>
<keyword evidence="5" id="KW-1185">Reference proteome</keyword>
<dbReference type="GO" id="GO:0035544">
    <property type="term" value="P:negative regulation of SNARE complex assembly"/>
    <property type="evidence" value="ECO:0007669"/>
    <property type="project" value="EnsemblFungi"/>
</dbReference>
<accession>H2B259</accession>
<dbReference type="EMBL" id="HE650832">
    <property type="protein sequence ID" value="CCF60709.1"/>
    <property type="molecule type" value="Genomic_DNA"/>
</dbReference>
<keyword evidence="3" id="KW-0268">Exocytosis</keyword>
<reference evidence="4 5" key="1">
    <citation type="journal article" date="2011" name="Proc. Natl. Acad. Sci. U.S.A.">
        <title>Evolutionary erosion of yeast sex chromosomes by mating-type switching accidents.</title>
        <authorList>
            <person name="Gordon J.L."/>
            <person name="Armisen D."/>
            <person name="Proux-Wera E."/>
            <person name="Oheigeartaigh S.S."/>
            <person name="Byrne K.P."/>
            <person name="Wolfe K.H."/>
        </authorList>
    </citation>
    <scope>NUCLEOTIDE SEQUENCE [LARGE SCALE GENOMIC DNA]</scope>
    <source>
        <strain evidence="5">ATCC 22294 / BCRC 22015 / CBS 2517 / CECT 1963 / NBRC 1671 / NRRL Y-8276</strain>
    </source>
</reference>
<dbReference type="GO" id="GO:0051601">
    <property type="term" value="P:exocyst localization"/>
    <property type="evidence" value="ECO:0007669"/>
    <property type="project" value="EnsemblFungi"/>
</dbReference>
<dbReference type="PANTHER" id="PTHR21292">
    <property type="entry name" value="EXOCYST COMPLEX COMPONENT SEC6-RELATED"/>
    <property type="match status" value="1"/>
</dbReference>
<dbReference type="GO" id="GO:0000149">
    <property type="term" value="F:SNARE binding"/>
    <property type="evidence" value="ECO:0007669"/>
    <property type="project" value="EnsemblFungi"/>
</dbReference>
<dbReference type="STRING" id="1071382.H2B259"/>
<dbReference type="Proteomes" id="UP000005220">
    <property type="component" value="Chromosome 12"/>
</dbReference>
<evidence type="ECO:0000256" key="1">
    <source>
        <dbReference type="ARBA" id="ARBA00009447"/>
    </source>
</evidence>
<gene>
    <name evidence="4" type="primary">KAFR0L01010</name>
    <name evidence="4" type="ORF">KAFR_0L01010</name>
</gene>
<dbReference type="eggNOG" id="KOG2286">
    <property type="taxonomic scope" value="Eukaryota"/>
</dbReference>
<dbReference type="FunFam" id="1.10.357.50:FF:000006">
    <property type="entry name" value="Exocyst complex component sec6"/>
    <property type="match status" value="1"/>
</dbReference>
<dbReference type="InterPro" id="IPR010326">
    <property type="entry name" value="EXOC3/Sec6"/>
</dbReference>
<dbReference type="HOGENOM" id="CLU_011776_2_0_1"/>
<dbReference type="GO" id="GO:0005935">
    <property type="term" value="C:cellular bud neck"/>
    <property type="evidence" value="ECO:0007669"/>
    <property type="project" value="EnsemblFungi"/>
</dbReference>
<dbReference type="FunCoup" id="H2B259">
    <property type="interactions" value="295"/>
</dbReference>
<dbReference type="InterPro" id="IPR042532">
    <property type="entry name" value="EXOC3/Sec6_C"/>
</dbReference>
<comment type="similarity">
    <text evidence="1">Belongs to the SEC6 family.</text>
</comment>
<dbReference type="Gene3D" id="1.10.357.70">
    <property type="entry name" value="Exocyst complex component Sec6, C-terminal domain"/>
    <property type="match status" value="1"/>
</dbReference>
<dbReference type="GO" id="GO:0005934">
    <property type="term" value="C:cellular bud tip"/>
    <property type="evidence" value="ECO:0007669"/>
    <property type="project" value="EnsemblFungi"/>
</dbReference>
<dbReference type="GeneID" id="13886917"/>
<dbReference type="KEGG" id="kaf:KAFR_0L01010"/>
<dbReference type="InParanoid" id="H2B259"/>
<dbReference type="GO" id="GO:0006887">
    <property type="term" value="P:exocytosis"/>
    <property type="evidence" value="ECO:0007669"/>
    <property type="project" value="UniProtKB-KW"/>
</dbReference>
<organism evidence="4 5">
    <name type="scientific">Kazachstania africana (strain ATCC 22294 / BCRC 22015 / CBS 2517 / CECT 1963 / NBRC 1671 / NRRL Y-8276)</name>
    <name type="common">Yeast</name>
    <name type="synonym">Kluyveromyces africanus</name>
    <dbReference type="NCBI Taxonomy" id="1071382"/>
    <lineage>
        <taxon>Eukaryota</taxon>
        <taxon>Fungi</taxon>
        <taxon>Dikarya</taxon>
        <taxon>Ascomycota</taxon>
        <taxon>Saccharomycotina</taxon>
        <taxon>Saccharomycetes</taxon>
        <taxon>Saccharomycetales</taxon>
        <taxon>Saccharomycetaceae</taxon>
        <taxon>Kazachstania</taxon>
    </lineage>
</organism>
<evidence type="ECO:0000256" key="3">
    <source>
        <dbReference type="ARBA" id="ARBA00022483"/>
    </source>
</evidence>
<dbReference type="AlphaFoldDB" id="H2B259"/>
<evidence type="ECO:0000313" key="4">
    <source>
        <dbReference type="EMBL" id="CCF60709.1"/>
    </source>
</evidence>
<sequence length="806" mass="93585">MSGTVQKISELIKDDLSLERIREIKEQLLNQKSTIEYQLNKESEKYYGYIQDSLNLLNTSQKVLGSMRDRMQDVNKLSDENKTSIERYEVISDATKLYEMISNTSTIYDKIVKFGSIVDQLNNALDEELSQEVIDSGCPYLLQIHYLLTLARDFQDQMTVMARVSTDDVQRTVAKLFGGLTEVINKFDQLLENIIYDIVEIARSDQTSLAVRFFKVINIEEKEDLKIIAIRNIIKKKEMEAEKSSMKKLPNSTNTARLMGNKNLTEADYPTYYGLYQEILNGTISTRTLPRGYKNFFFNKMKQSIQDMFVEVRETYQGDKKFDILNESDWIFRELLVVKEKLALCGPEPWNLVSKVFEFFYEELHILITELVESEPETIVILDILHFDKTFKKTLIDVLGFKKSEAKSIIGDEQKEALFKDYSNLLVVKMTEWFKNLEKAEFEAFLERTIPPHTDPDGLLFLDGTKTCFQMFTQQVEVAAGSQQAKILTGVIEKFVDLLINRQQHWSSIIDKEVDKILKYNELYDIDPANIPPEADVPGGLVEYLIATANDQMRAADYSVAISHKYGEMVSKMYSKEISNNIERALDGFADVVRSCTSGLLSIIFDDLKTPYSEIFSKAWYNGSQVQQITDTLYEYLVDIKGQMSPVVFILFIGSVIDETFFNFVQALNFEHSFKSKNNKFLEAMKRDFELFFSLFTKFITEDQKVEVIDRRFRVMEYFMDLTCEPVDEIVATWRDLILDYPETPIDFLDAVLTCRKDVDSSQRKHMIQMGMKYINSPERRAHLQQLTMDPSFISRFRLSKKSRKI</sequence>
<evidence type="ECO:0000256" key="2">
    <source>
        <dbReference type="ARBA" id="ARBA00022448"/>
    </source>
</evidence>
<evidence type="ECO:0000313" key="5">
    <source>
        <dbReference type="Proteomes" id="UP000005220"/>
    </source>
</evidence>
<dbReference type="Pfam" id="PF06046">
    <property type="entry name" value="Sec6"/>
    <property type="match status" value="1"/>
</dbReference>
<dbReference type="Gene3D" id="1.10.357.50">
    <property type="match status" value="1"/>
</dbReference>
<proteinExistence type="inferred from homology"/>
<dbReference type="GO" id="GO:0000145">
    <property type="term" value="C:exocyst"/>
    <property type="evidence" value="ECO:0007669"/>
    <property type="project" value="EnsemblFungi"/>
</dbReference>